<evidence type="ECO:0000313" key="1">
    <source>
        <dbReference type="EMBL" id="CAB4139878.1"/>
    </source>
</evidence>
<proteinExistence type="predicted"/>
<evidence type="ECO:0000313" key="2">
    <source>
        <dbReference type="EMBL" id="CAB4156912.1"/>
    </source>
</evidence>
<protein>
    <submittedName>
        <fullName evidence="1">Uncharacterized protein</fullName>
    </submittedName>
</protein>
<accession>A0A6J5LZN6</accession>
<dbReference type="EMBL" id="LR796366">
    <property type="protein sequence ID" value="CAB4139878.1"/>
    <property type="molecule type" value="Genomic_DNA"/>
</dbReference>
<organism evidence="1">
    <name type="scientific">uncultured Caudovirales phage</name>
    <dbReference type="NCBI Taxonomy" id="2100421"/>
    <lineage>
        <taxon>Viruses</taxon>
        <taxon>Duplodnaviria</taxon>
        <taxon>Heunggongvirae</taxon>
        <taxon>Uroviricota</taxon>
        <taxon>Caudoviricetes</taxon>
        <taxon>Peduoviridae</taxon>
        <taxon>Maltschvirus</taxon>
        <taxon>Maltschvirus maltsch</taxon>
    </lineage>
</organism>
<sequence length="184" mass="21494">MTDTLIKVDGVYGMWQGERICEIMGYTQDMNHVWTTDTMLNYFDKLLECYDLFRSTNGFMSESFDTIPPLDLDKLDTNLKKWQHIRNSVLDYSKQFPEVEVMDILNKLGVSLDDFYKAVTVNKKQNIMNETGFRSFCYACLEDNPNFAKIGRDYGTGVNTMVYFKKLFRAVKMARTEVIDKDKV</sequence>
<gene>
    <name evidence="1" type="ORF">UFOVP355_33</name>
    <name evidence="2" type="ORF">UFOVP677_33</name>
</gene>
<name>A0A6J5LZN6_9CAUD</name>
<reference evidence="1" key="1">
    <citation type="submission" date="2020-04" db="EMBL/GenBank/DDBJ databases">
        <authorList>
            <person name="Chiriac C."/>
            <person name="Salcher M."/>
            <person name="Ghai R."/>
            <person name="Kavagutti S V."/>
        </authorList>
    </citation>
    <scope>NUCLEOTIDE SEQUENCE</scope>
</reference>
<dbReference type="EMBL" id="LR796647">
    <property type="protein sequence ID" value="CAB4156912.1"/>
    <property type="molecule type" value="Genomic_DNA"/>
</dbReference>